<keyword evidence="1" id="KW-0472">Membrane</keyword>
<sequence length="149" mass="17798">MGGHCSYLPFLPAFVCFFPLIRRTEEGNGMRDNIWERGFSFVSCILFRLPLLFTQQHLHFFCSLSLHWEYPKREKGYQGTGEYRTQQTHNKTTHTHSERFRRTHRPKACLHLQGRNTRCIFFFFSFFLFLSLLLTYLVFFSATNTKNPP</sequence>
<dbReference type="AlphaFoldDB" id="A0AAN7GY32"/>
<dbReference type="Proteomes" id="UP001301958">
    <property type="component" value="Unassembled WGS sequence"/>
</dbReference>
<evidence type="ECO:0000256" key="1">
    <source>
        <dbReference type="SAM" id="Phobius"/>
    </source>
</evidence>
<reference evidence="2" key="1">
    <citation type="journal article" date="2023" name="Mol. Phylogenet. Evol.">
        <title>Genome-scale phylogeny and comparative genomics of the fungal order Sordariales.</title>
        <authorList>
            <person name="Hensen N."/>
            <person name="Bonometti L."/>
            <person name="Westerberg I."/>
            <person name="Brannstrom I.O."/>
            <person name="Guillou S."/>
            <person name="Cros-Aarteil S."/>
            <person name="Calhoun S."/>
            <person name="Haridas S."/>
            <person name="Kuo A."/>
            <person name="Mondo S."/>
            <person name="Pangilinan J."/>
            <person name="Riley R."/>
            <person name="LaButti K."/>
            <person name="Andreopoulos B."/>
            <person name="Lipzen A."/>
            <person name="Chen C."/>
            <person name="Yan M."/>
            <person name="Daum C."/>
            <person name="Ng V."/>
            <person name="Clum A."/>
            <person name="Steindorff A."/>
            <person name="Ohm R.A."/>
            <person name="Martin F."/>
            <person name="Silar P."/>
            <person name="Natvig D.O."/>
            <person name="Lalanne C."/>
            <person name="Gautier V."/>
            <person name="Ament-Velasquez S.L."/>
            <person name="Kruys A."/>
            <person name="Hutchinson M.I."/>
            <person name="Powell A.J."/>
            <person name="Barry K."/>
            <person name="Miller A.N."/>
            <person name="Grigoriev I.V."/>
            <person name="Debuchy R."/>
            <person name="Gladieux P."/>
            <person name="Hiltunen Thoren M."/>
            <person name="Johannesson H."/>
        </authorList>
    </citation>
    <scope>NUCLEOTIDE SEQUENCE</scope>
    <source>
        <strain evidence="2">CBS 990.96</strain>
    </source>
</reference>
<feature type="transmembrane region" description="Helical" evidence="1">
    <location>
        <begin position="120"/>
        <end position="142"/>
    </location>
</feature>
<keyword evidence="1" id="KW-1133">Transmembrane helix</keyword>
<evidence type="ECO:0000313" key="2">
    <source>
        <dbReference type="EMBL" id="KAK4226788.1"/>
    </source>
</evidence>
<keyword evidence="3" id="KW-1185">Reference proteome</keyword>
<keyword evidence="1" id="KW-0812">Transmembrane</keyword>
<proteinExistence type="predicted"/>
<reference evidence="2" key="2">
    <citation type="submission" date="2023-05" db="EMBL/GenBank/DDBJ databases">
        <authorList>
            <consortium name="Lawrence Berkeley National Laboratory"/>
            <person name="Steindorff A."/>
            <person name="Hensen N."/>
            <person name="Bonometti L."/>
            <person name="Westerberg I."/>
            <person name="Brannstrom I.O."/>
            <person name="Guillou S."/>
            <person name="Cros-Aarteil S."/>
            <person name="Calhoun S."/>
            <person name="Haridas S."/>
            <person name="Kuo A."/>
            <person name="Mondo S."/>
            <person name="Pangilinan J."/>
            <person name="Riley R."/>
            <person name="Labutti K."/>
            <person name="Andreopoulos B."/>
            <person name="Lipzen A."/>
            <person name="Chen C."/>
            <person name="Yanf M."/>
            <person name="Daum C."/>
            <person name="Ng V."/>
            <person name="Clum A."/>
            <person name="Ohm R."/>
            <person name="Martin F."/>
            <person name="Silar P."/>
            <person name="Natvig D."/>
            <person name="Lalanne C."/>
            <person name="Gautier V."/>
            <person name="Ament-Velasquez S.L."/>
            <person name="Kruys A."/>
            <person name="Hutchinson M.I."/>
            <person name="Powell A.J."/>
            <person name="Barry K."/>
            <person name="Miller A.N."/>
            <person name="Grigoriev I.V."/>
            <person name="Debuchy R."/>
            <person name="Gladieux P."/>
            <person name="Thoren M.H."/>
            <person name="Johannesson H."/>
        </authorList>
    </citation>
    <scope>NUCLEOTIDE SEQUENCE</scope>
    <source>
        <strain evidence="2">CBS 990.96</strain>
    </source>
</reference>
<feature type="transmembrane region" description="Helical" evidence="1">
    <location>
        <begin position="6"/>
        <end position="21"/>
    </location>
</feature>
<dbReference type="EMBL" id="MU865342">
    <property type="protein sequence ID" value="KAK4226788.1"/>
    <property type="molecule type" value="Genomic_DNA"/>
</dbReference>
<name>A0AAN7GY32_9PEZI</name>
<gene>
    <name evidence="2" type="ORF">QBC38DRAFT_217390</name>
</gene>
<comment type="caution">
    <text evidence="2">The sequence shown here is derived from an EMBL/GenBank/DDBJ whole genome shotgun (WGS) entry which is preliminary data.</text>
</comment>
<evidence type="ECO:0000313" key="3">
    <source>
        <dbReference type="Proteomes" id="UP001301958"/>
    </source>
</evidence>
<protein>
    <submittedName>
        <fullName evidence="2">Uncharacterized protein</fullName>
    </submittedName>
</protein>
<accession>A0AAN7GY32</accession>
<organism evidence="2 3">
    <name type="scientific">Podospora fimiseda</name>
    <dbReference type="NCBI Taxonomy" id="252190"/>
    <lineage>
        <taxon>Eukaryota</taxon>
        <taxon>Fungi</taxon>
        <taxon>Dikarya</taxon>
        <taxon>Ascomycota</taxon>
        <taxon>Pezizomycotina</taxon>
        <taxon>Sordariomycetes</taxon>
        <taxon>Sordariomycetidae</taxon>
        <taxon>Sordariales</taxon>
        <taxon>Podosporaceae</taxon>
        <taxon>Podospora</taxon>
    </lineage>
</organism>